<evidence type="ECO:0000256" key="1">
    <source>
        <dbReference type="SAM" id="MobiDB-lite"/>
    </source>
</evidence>
<sequence length="122" mass="12814">MAASLRRACLCACLALILPVLSPVGAARVEAGSAYNPRHSGLEPPGGPRASQTLPGQTAGRTDDGGMGYTDAYGRRLTDMPPAERKSRNRPGPGAYGGYAREPEAVRPLPEVDAPKPAWNFN</sequence>
<keyword evidence="3" id="KW-0648">Protein biosynthesis</keyword>
<keyword evidence="2" id="KW-0732">Signal</keyword>
<gene>
    <name evidence="3" type="ORF">H9784_08345</name>
</gene>
<name>A0A9D2HP08_9BACT</name>
<dbReference type="AlphaFoldDB" id="A0A9D2HP08"/>
<reference evidence="3" key="2">
    <citation type="submission" date="2021-04" db="EMBL/GenBank/DDBJ databases">
        <authorList>
            <person name="Gilroy R."/>
        </authorList>
    </citation>
    <scope>NUCLEOTIDE SEQUENCE</scope>
    <source>
        <strain evidence="3">5032</strain>
    </source>
</reference>
<dbReference type="Proteomes" id="UP000823821">
    <property type="component" value="Unassembled WGS sequence"/>
</dbReference>
<evidence type="ECO:0000313" key="4">
    <source>
        <dbReference type="Proteomes" id="UP000823821"/>
    </source>
</evidence>
<evidence type="ECO:0000256" key="2">
    <source>
        <dbReference type="SAM" id="SignalP"/>
    </source>
</evidence>
<dbReference type="EMBL" id="DWZD01000046">
    <property type="protein sequence ID" value="HJA79555.1"/>
    <property type="molecule type" value="Genomic_DNA"/>
</dbReference>
<feature type="compositionally biased region" description="Basic and acidic residues" evidence="1">
    <location>
        <begin position="73"/>
        <end position="86"/>
    </location>
</feature>
<proteinExistence type="predicted"/>
<feature type="region of interest" description="Disordered" evidence="1">
    <location>
        <begin position="35"/>
        <end position="122"/>
    </location>
</feature>
<keyword evidence="3" id="KW-0396">Initiation factor</keyword>
<feature type="chain" id="PRO_5038454906" evidence="2">
    <location>
        <begin position="27"/>
        <end position="122"/>
    </location>
</feature>
<comment type="caution">
    <text evidence="3">The sequence shown here is derived from an EMBL/GenBank/DDBJ whole genome shotgun (WGS) entry which is preliminary data.</text>
</comment>
<evidence type="ECO:0000313" key="3">
    <source>
        <dbReference type="EMBL" id="HJA79555.1"/>
    </source>
</evidence>
<feature type="compositionally biased region" description="Polar residues" evidence="1">
    <location>
        <begin position="50"/>
        <end position="60"/>
    </location>
</feature>
<protein>
    <submittedName>
        <fullName evidence="3">Translation initiation factor IF-2</fullName>
    </submittedName>
</protein>
<accession>A0A9D2HP08</accession>
<dbReference type="GO" id="GO:0003743">
    <property type="term" value="F:translation initiation factor activity"/>
    <property type="evidence" value="ECO:0007669"/>
    <property type="project" value="UniProtKB-KW"/>
</dbReference>
<reference evidence="3" key="1">
    <citation type="journal article" date="2021" name="PeerJ">
        <title>Extensive microbial diversity within the chicken gut microbiome revealed by metagenomics and culture.</title>
        <authorList>
            <person name="Gilroy R."/>
            <person name="Ravi A."/>
            <person name="Getino M."/>
            <person name="Pursley I."/>
            <person name="Horton D.L."/>
            <person name="Alikhan N.F."/>
            <person name="Baker D."/>
            <person name="Gharbi K."/>
            <person name="Hall N."/>
            <person name="Watson M."/>
            <person name="Adriaenssens E.M."/>
            <person name="Foster-Nyarko E."/>
            <person name="Jarju S."/>
            <person name="Secka A."/>
            <person name="Antonio M."/>
            <person name="Oren A."/>
            <person name="Chaudhuri R.R."/>
            <person name="La Ragione R."/>
            <person name="Hildebrand F."/>
            <person name="Pallen M.J."/>
        </authorList>
    </citation>
    <scope>NUCLEOTIDE SEQUENCE</scope>
    <source>
        <strain evidence="3">5032</strain>
    </source>
</reference>
<organism evidence="3 4">
    <name type="scientific">Candidatus Desulfovibrio intestinavium</name>
    <dbReference type="NCBI Taxonomy" id="2838534"/>
    <lineage>
        <taxon>Bacteria</taxon>
        <taxon>Pseudomonadati</taxon>
        <taxon>Thermodesulfobacteriota</taxon>
        <taxon>Desulfovibrionia</taxon>
        <taxon>Desulfovibrionales</taxon>
        <taxon>Desulfovibrionaceae</taxon>
        <taxon>Desulfovibrio</taxon>
    </lineage>
</organism>
<feature type="signal peptide" evidence="2">
    <location>
        <begin position="1"/>
        <end position="26"/>
    </location>
</feature>